<dbReference type="AlphaFoldDB" id="A0A6J5BSF5"/>
<sequence length="66" mass="7115">MTLDDLKGLGIVVGRIVDAELGNKSIACAGKVTPGGVRSDDGQYWLGDSELEAAMRCYIESPRFLR</sequence>
<dbReference type="Proteomes" id="UP000494255">
    <property type="component" value="Unassembled WGS sequence"/>
</dbReference>
<accession>A0A6J5BSF5</accession>
<proteinExistence type="predicted"/>
<dbReference type="EMBL" id="CADIKC010000006">
    <property type="protein sequence ID" value="CAB3715601.1"/>
    <property type="molecule type" value="Genomic_DNA"/>
</dbReference>
<protein>
    <submittedName>
        <fullName evidence="1">Uncharacterized protein</fullName>
    </submittedName>
</protein>
<reference evidence="1 2" key="1">
    <citation type="submission" date="2020-04" db="EMBL/GenBank/DDBJ databases">
        <authorList>
            <person name="De Canck E."/>
        </authorList>
    </citation>
    <scope>NUCLEOTIDE SEQUENCE [LARGE SCALE GENOMIC DNA]</scope>
    <source>
        <strain evidence="1 2">LMG 24238</strain>
    </source>
</reference>
<gene>
    <name evidence="1" type="ORF">LMG24238_04489</name>
</gene>
<evidence type="ECO:0000313" key="1">
    <source>
        <dbReference type="EMBL" id="CAB3715601.1"/>
    </source>
</evidence>
<name>A0A6J5BSF5_9BURK</name>
<keyword evidence="2" id="KW-1185">Reference proteome</keyword>
<evidence type="ECO:0000313" key="2">
    <source>
        <dbReference type="Proteomes" id="UP000494255"/>
    </source>
</evidence>
<organism evidence="1 2">
    <name type="scientific">Paraburkholderia sediminicola</name>
    <dbReference type="NCBI Taxonomy" id="458836"/>
    <lineage>
        <taxon>Bacteria</taxon>
        <taxon>Pseudomonadati</taxon>
        <taxon>Pseudomonadota</taxon>
        <taxon>Betaproteobacteria</taxon>
        <taxon>Burkholderiales</taxon>
        <taxon>Burkholderiaceae</taxon>
        <taxon>Paraburkholderia</taxon>
    </lineage>
</organism>